<evidence type="ECO:0000259" key="9">
    <source>
        <dbReference type="PROSITE" id="PS51032"/>
    </source>
</evidence>
<keyword evidence="6" id="KW-0539">Nucleus</keyword>
<evidence type="ECO:0000256" key="2">
    <source>
        <dbReference type="ARBA" id="ARBA00023015"/>
    </source>
</evidence>
<name>A0ABR2FLX6_9ROSI</name>
<reference evidence="10 11" key="1">
    <citation type="journal article" date="2024" name="G3 (Bethesda)">
        <title>Genome assembly of Hibiscus sabdariffa L. provides insights into metabolisms of medicinal natural products.</title>
        <authorList>
            <person name="Kim T."/>
        </authorList>
    </citation>
    <scope>NUCLEOTIDE SEQUENCE [LARGE SCALE GENOMIC DNA]</scope>
    <source>
        <strain evidence="10">TK-2024</strain>
        <tissue evidence="10">Old leaves</tissue>
    </source>
</reference>
<dbReference type="PRINTS" id="PR00367">
    <property type="entry name" value="ETHRSPELEMNT"/>
</dbReference>
<keyword evidence="11" id="KW-1185">Reference proteome</keyword>
<feature type="region of interest" description="Disordered" evidence="8">
    <location>
        <begin position="145"/>
        <end position="169"/>
    </location>
</feature>
<dbReference type="InterPro" id="IPR016177">
    <property type="entry name" value="DNA-bd_dom_sf"/>
</dbReference>
<dbReference type="InterPro" id="IPR051032">
    <property type="entry name" value="AP2/ERF_TF_ERF_subfamily"/>
</dbReference>
<evidence type="ECO:0000256" key="8">
    <source>
        <dbReference type="SAM" id="MobiDB-lite"/>
    </source>
</evidence>
<dbReference type="SUPFAM" id="SSF54171">
    <property type="entry name" value="DNA-binding domain"/>
    <property type="match status" value="1"/>
</dbReference>
<evidence type="ECO:0000313" key="11">
    <source>
        <dbReference type="Proteomes" id="UP001472677"/>
    </source>
</evidence>
<dbReference type="SMART" id="SM00380">
    <property type="entry name" value="AP2"/>
    <property type="match status" value="1"/>
</dbReference>
<keyword evidence="3" id="KW-0238">DNA-binding</keyword>
<comment type="subcellular location">
    <subcellularLocation>
        <location evidence="1">Nucleus</location>
    </subcellularLocation>
</comment>
<feature type="domain" description="AP2/ERF" evidence="9">
    <location>
        <begin position="65"/>
        <end position="122"/>
    </location>
</feature>
<keyword evidence="5" id="KW-0804">Transcription</keyword>
<dbReference type="Pfam" id="PF00847">
    <property type="entry name" value="AP2"/>
    <property type="match status" value="1"/>
</dbReference>
<comment type="similarity">
    <text evidence="7">Belongs to the AP2/ERF transcription factor family. ERF subfamily.</text>
</comment>
<proteinExistence type="inferred from homology"/>
<dbReference type="PANTHER" id="PTHR31985">
    <property type="entry name" value="ETHYLENE-RESPONSIVE TRANSCRIPTION FACTOR ERF042-RELATED"/>
    <property type="match status" value="1"/>
</dbReference>
<accession>A0ABR2FLX6</accession>
<dbReference type="EMBL" id="JBBPBM010000006">
    <property type="protein sequence ID" value="KAK8581969.1"/>
    <property type="molecule type" value="Genomic_DNA"/>
</dbReference>
<evidence type="ECO:0000256" key="5">
    <source>
        <dbReference type="ARBA" id="ARBA00023163"/>
    </source>
</evidence>
<dbReference type="InterPro" id="IPR036955">
    <property type="entry name" value="AP2/ERF_dom_sf"/>
</dbReference>
<dbReference type="InterPro" id="IPR001471">
    <property type="entry name" value="AP2/ERF_dom"/>
</dbReference>
<gene>
    <name evidence="10" type="ORF">V6N12_072169</name>
</gene>
<comment type="caution">
    <text evidence="10">The sequence shown here is derived from an EMBL/GenBank/DDBJ whole genome shotgun (WGS) entry which is preliminary data.</text>
</comment>
<dbReference type="Proteomes" id="UP001472677">
    <property type="component" value="Unassembled WGS sequence"/>
</dbReference>
<feature type="compositionally biased region" description="Polar residues" evidence="8">
    <location>
        <begin position="20"/>
        <end position="39"/>
    </location>
</feature>
<evidence type="ECO:0000256" key="6">
    <source>
        <dbReference type="ARBA" id="ARBA00023242"/>
    </source>
</evidence>
<dbReference type="Gene3D" id="3.30.730.10">
    <property type="entry name" value="AP2/ERF domain"/>
    <property type="match status" value="1"/>
</dbReference>
<evidence type="ECO:0000313" key="10">
    <source>
        <dbReference type="EMBL" id="KAK8581969.1"/>
    </source>
</evidence>
<dbReference type="PROSITE" id="PS51032">
    <property type="entry name" value="AP2_ERF"/>
    <property type="match status" value="1"/>
</dbReference>
<keyword evidence="4" id="KW-0010">Activator</keyword>
<evidence type="ECO:0000256" key="3">
    <source>
        <dbReference type="ARBA" id="ARBA00023125"/>
    </source>
</evidence>
<evidence type="ECO:0000256" key="7">
    <source>
        <dbReference type="ARBA" id="ARBA00024343"/>
    </source>
</evidence>
<evidence type="ECO:0000256" key="1">
    <source>
        <dbReference type="ARBA" id="ARBA00004123"/>
    </source>
</evidence>
<protein>
    <recommendedName>
        <fullName evidence="9">AP2/ERF domain-containing protein</fullName>
    </recommendedName>
</protein>
<organism evidence="10 11">
    <name type="scientific">Hibiscus sabdariffa</name>
    <name type="common">roselle</name>
    <dbReference type="NCBI Taxonomy" id="183260"/>
    <lineage>
        <taxon>Eukaryota</taxon>
        <taxon>Viridiplantae</taxon>
        <taxon>Streptophyta</taxon>
        <taxon>Embryophyta</taxon>
        <taxon>Tracheophyta</taxon>
        <taxon>Spermatophyta</taxon>
        <taxon>Magnoliopsida</taxon>
        <taxon>eudicotyledons</taxon>
        <taxon>Gunneridae</taxon>
        <taxon>Pentapetalae</taxon>
        <taxon>rosids</taxon>
        <taxon>malvids</taxon>
        <taxon>Malvales</taxon>
        <taxon>Malvaceae</taxon>
        <taxon>Malvoideae</taxon>
        <taxon>Hibiscus</taxon>
    </lineage>
</organism>
<dbReference type="PANTHER" id="PTHR31985:SF259">
    <property type="entry name" value="DEHYDRATION-RESPONSIVE ELEMENT-BINDING PROTEIN 3"/>
    <property type="match status" value="1"/>
</dbReference>
<feature type="region of interest" description="Disordered" evidence="8">
    <location>
        <begin position="20"/>
        <end position="63"/>
    </location>
</feature>
<evidence type="ECO:0000256" key="4">
    <source>
        <dbReference type="ARBA" id="ARBA00023159"/>
    </source>
</evidence>
<dbReference type="CDD" id="cd00018">
    <property type="entry name" value="AP2"/>
    <property type="match status" value="1"/>
</dbReference>
<keyword evidence="2" id="KW-0805">Transcription regulation</keyword>
<sequence>MTQLQISETECTSNSFCWASSPGSTHSPPNSVPSSTATLSVKPETATDCSKKMKRTRGDSSKHPVYRGVRMRSWGKWVSEIREPRKKSRIWLGTFPTPEMAARAHDVAALSIKGNTAILNFPELANSLPRPVSLAPRDVQAAAARAAQMGNLDSPSPSAASSSTSSLSSSPSLSSLVSHLDLSSGSDVLSEIVELPSLGTSYDSVELGNEFVFLDSMDRWFYPSPWLESMEDCEYVCNQLVNGFEQGLLWDY</sequence>